<keyword evidence="2" id="KW-0812">Transmembrane</keyword>
<reference evidence="3 4" key="1">
    <citation type="submission" date="2024-09" db="EMBL/GenBank/DDBJ databases">
        <authorList>
            <person name="Sun Q."/>
            <person name="Mori K."/>
        </authorList>
    </citation>
    <scope>NUCLEOTIDE SEQUENCE [LARGE SCALE GENOMIC DNA]</scope>
    <source>
        <strain evidence="3 4">NCAIM B.02604</strain>
    </source>
</reference>
<feature type="compositionally biased region" description="Acidic residues" evidence="1">
    <location>
        <begin position="57"/>
        <end position="70"/>
    </location>
</feature>
<feature type="transmembrane region" description="Helical" evidence="2">
    <location>
        <begin position="6"/>
        <end position="25"/>
    </location>
</feature>
<evidence type="ECO:0000313" key="3">
    <source>
        <dbReference type="EMBL" id="MFC0582357.1"/>
    </source>
</evidence>
<dbReference type="EMBL" id="JBHLUB010000030">
    <property type="protein sequence ID" value="MFC0582357.1"/>
    <property type="molecule type" value="Genomic_DNA"/>
</dbReference>
<accession>A0ABV6PB57</accession>
<keyword evidence="2" id="KW-0472">Membrane</keyword>
<keyword evidence="4" id="KW-1185">Reference proteome</keyword>
<dbReference type="Proteomes" id="UP001589862">
    <property type="component" value="Unassembled WGS sequence"/>
</dbReference>
<evidence type="ECO:0000256" key="2">
    <source>
        <dbReference type="SAM" id="Phobius"/>
    </source>
</evidence>
<sequence>MEQFWEYFAVLAPSVGVFIIFWFVYKAITRADALERETEAEIRAQAGMTDTPTAVSEDAEESAETDSPDIEENRPS</sequence>
<gene>
    <name evidence="3" type="ORF">ACFFFR_08195</name>
</gene>
<feature type="region of interest" description="Disordered" evidence="1">
    <location>
        <begin position="42"/>
        <end position="76"/>
    </location>
</feature>
<evidence type="ECO:0000313" key="4">
    <source>
        <dbReference type="Proteomes" id="UP001589862"/>
    </source>
</evidence>
<evidence type="ECO:0000256" key="1">
    <source>
        <dbReference type="SAM" id="MobiDB-lite"/>
    </source>
</evidence>
<name>A0ABV6PB57_9MICC</name>
<dbReference type="RefSeq" id="WP_377459456.1">
    <property type="nucleotide sequence ID" value="NZ_JBHLUB010000030.1"/>
</dbReference>
<keyword evidence="2" id="KW-1133">Transmembrane helix</keyword>
<comment type="caution">
    <text evidence="3">The sequence shown here is derived from an EMBL/GenBank/DDBJ whole genome shotgun (WGS) entry which is preliminary data.</text>
</comment>
<organism evidence="3 4">
    <name type="scientific">Micrococcoides hystricis</name>
    <dbReference type="NCBI Taxonomy" id="1572761"/>
    <lineage>
        <taxon>Bacteria</taxon>
        <taxon>Bacillati</taxon>
        <taxon>Actinomycetota</taxon>
        <taxon>Actinomycetes</taxon>
        <taxon>Micrococcales</taxon>
        <taxon>Micrococcaceae</taxon>
        <taxon>Micrococcoides</taxon>
    </lineage>
</organism>
<proteinExistence type="predicted"/>
<evidence type="ECO:0008006" key="5">
    <source>
        <dbReference type="Google" id="ProtNLM"/>
    </source>
</evidence>
<protein>
    <recommendedName>
        <fullName evidence="5">Lysyl-tRNA synthetase</fullName>
    </recommendedName>
</protein>